<dbReference type="PANTHER" id="PTHR46111">
    <property type="entry name" value="RIBOSOMAL RNA SMALL SUBUNIT METHYLTRANSFERASE I"/>
    <property type="match status" value="1"/>
</dbReference>
<dbReference type="GO" id="GO:0005737">
    <property type="term" value="C:cytoplasm"/>
    <property type="evidence" value="ECO:0007669"/>
    <property type="project" value="UniProtKB-SubCell"/>
</dbReference>
<keyword evidence="3 6" id="KW-0489">Methyltransferase</keyword>
<dbReference type="Gene3D" id="3.40.1010.10">
    <property type="entry name" value="Cobalt-precorrin-4 Transmethylase, Domain 1"/>
    <property type="match status" value="1"/>
</dbReference>
<dbReference type="Proteomes" id="UP001193389">
    <property type="component" value="Chromosome"/>
</dbReference>
<dbReference type="InterPro" id="IPR000878">
    <property type="entry name" value="4pyrrol_Mease"/>
</dbReference>
<evidence type="ECO:0000313" key="9">
    <source>
        <dbReference type="Proteomes" id="UP001193389"/>
    </source>
</evidence>
<dbReference type="RefSeq" id="WP_318350242.1">
    <property type="nucleotide sequence ID" value="NZ_AP018694.1"/>
</dbReference>
<comment type="catalytic activity">
    <reaction evidence="6">
        <text>cytidine(1402) in 16S rRNA + S-adenosyl-L-methionine = 2'-O-methylcytidine(1402) in 16S rRNA + S-adenosyl-L-homocysteine + H(+)</text>
        <dbReference type="Rhea" id="RHEA:42924"/>
        <dbReference type="Rhea" id="RHEA-COMP:10285"/>
        <dbReference type="Rhea" id="RHEA-COMP:10286"/>
        <dbReference type="ChEBI" id="CHEBI:15378"/>
        <dbReference type="ChEBI" id="CHEBI:57856"/>
        <dbReference type="ChEBI" id="CHEBI:59789"/>
        <dbReference type="ChEBI" id="CHEBI:74495"/>
        <dbReference type="ChEBI" id="CHEBI:82748"/>
        <dbReference type="EC" id="2.1.1.198"/>
    </reaction>
</comment>
<evidence type="ECO:0000256" key="2">
    <source>
        <dbReference type="ARBA" id="ARBA00022552"/>
    </source>
</evidence>
<comment type="function">
    <text evidence="6">Catalyzes the 2'-O-methylation of the ribose of cytidine 1402 (C1402) in 16S rRNA.</text>
</comment>
<dbReference type="Pfam" id="PF00590">
    <property type="entry name" value="TP_methylase"/>
    <property type="match status" value="1"/>
</dbReference>
<feature type="domain" description="Tetrapyrrole methylase" evidence="7">
    <location>
        <begin position="3"/>
        <end position="202"/>
    </location>
</feature>
<name>A0A5K7S6Q2_9BACT</name>
<keyword evidence="9" id="KW-1185">Reference proteome</keyword>
<dbReference type="PIRSF" id="PIRSF005917">
    <property type="entry name" value="MTase_YraL"/>
    <property type="match status" value="1"/>
</dbReference>
<dbReference type="Gene3D" id="3.30.950.10">
    <property type="entry name" value="Methyltransferase, Cobalt-precorrin-4 Transmethylase, Domain 2"/>
    <property type="match status" value="1"/>
</dbReference>
<sequence>MGKLFLVPTPIGNLEDMTLRGIRILKEVDVILAEDTRTSSKLLDHFEIKNKLISHHKFNEHKTVEMIARQIEDGKNVALISDAGTPGISDPGFLLVRTCLEKEIDVECLPGATALIPALVNSGFPTDRFTFEGFLPQKKGRQKKIKELITEPRTMVFYESPYRLVKSLEQFAEFLGSDRRASVSRELSKFFEENRRGTLAELIEYFSSKTIKGEIVIVLEGYTTDKTGKDEDDE</sequence>
<keyword evidence="5 6" id="KW-0949">S-adenosyl-L-methionine</keyword>
<dbReference type="AlphaFoldDB" id="A0A5K7S6Q2"/>
<accession>A0A5K7S6Q2</accession>
<evidence type="ECO:0000256" key="6">
    <source>
        <dbReference type="HAMAP-Rule" id="MF_01877"/>
    </source>
</evidence>
<dbReference type="GO" id="GO:0070677">
    <property type="term" value="F:rRNA (cytosine-2'-O-)-methyltransferase activity"/>
    <property type="evidence" value="ECO:0007669"/>
    <property type="project" value="UniProtKB-UniRule"/>
</dbReference>
<comment type="similarity">
    <text evidence="6">Belongs to the methyltransferase superfamily. RsmI family.</text>
</comment>
<dbReference type="NCBIfam" id="TIGR00096">
    <property type="entry name" value="16S rRNA (cytidine(1402)-2'-O)-methyltransferase"/>
    <property type="match status" value="1"/>
</dbReference>
<dbReference type="InterPro" id="IPR008189">
    <property type="entry name" value="rRNA_ssu_MeTfrase_I"/>
</dbReference>
<keyword evidence="4 6" id="KW-0808">Transferase</keyword>
<dbReference type="FunFam" id="3.30.950.10:FF:000002">
    <property type="entry name" value="Ribosomal RNA small subunit methyltransferase I"/>
    <property type="match status" value="1"/>
</dbReference>
<protein>
    <recommendedName>
        <fullName evidence="6">Ribosomal RNA small subunit methyltransferase I</fullName>
        <ecNumber evidence="6">2.1.1.198</ecNumber>
    </recommendedName>
    <alternativeName>
        <fullName evidence="6">16S rRNA 2'-O-ribose C1402 methyltransferase</fullName>
    </alternativeName>
    <alternativeName>
        <fullName evidence="6">rRNA (cytidine-2'-O-)-methyltransferase RsmI</fullName>
    </alternativeName>
</protein>
<proteinExistence type="inferred from homology"/>
<dbReference type="InterPro" id="IPR035996">
    <property type="entry name" value="4pyrrol_Methylase_sf"/>
</dbReference>
<evidence type="ECO:0000313" key="8">
    <source>
        <dbReference type="EMBL" id="BBE17228.1"/>
    </source>
</evidence>
<organism evidence="8 9">
    <name type="scientific">Aquipluma nitroreducens</name>
    <dbReference type="NCBI Taxonomy" id="2010828"/>
    <lineage>
        <taxon>Bacteria</taxon>
        <taxon>Pseudomonadati</taxon>
        <taxon>Bacteroidota</taxon>
        <taxon>Bacteroidia</taxon>
        <taxon>Marinilabiliales</taxon>
        <taxon>Prolixibacteraceae</taxon>
        <taxon>Aquipluma</taxon>
    </lineage>
</organism>
<dbReference type="SUPFAM" id="SSF53790">
    <property type="entry name" value="Tetrapyrrole methylase"/>
    <property type="match status" value="1"/>
</dbReference>
<dbReference type="FunFam" id="3.40.1010.10:FF:000007">
    <property type="entry name" value="Ribosomal RNA small subunit methyltransferase I"/>
    <property type="match status" value="1"/>
</dbReference>
<evidence type="ECO:0000256" key="3">
    <source>
        <dbReference type="ARBA" id="ARBA00022603"/>
    </source>
</evidence>
<dbReference type="HAMAP" id="MF_01877">
    <property type="entry name" value="16SrRNA_methyltr_I"/>
    <property type="match status" value="1"/>
</dbReference>
<dbReference type="EMBL" id="AP018694">
    <property type="protein sequence ID" value="BBE17228.1"/>
    <property type="molecule type" value="Genomic_DNA"/>
</dbReference>
<dbReference type="InterPro" id="IPR018063">
    <property type="entry name" value="SAM_MeTrfase_RsmI_CS"/>
</dbReference>
<reference evidence="8" key="1">
    <citation type="journal article" date="2020" name="Int. J. Syst. Evol. Microbiol.">
        <title>Aquipluma nitroreducens gen. nov. sp. nov., a novel facultatively anaerobic bacterium isolated from a freshwater lake.</title>
        <authorList>
            <person name="Watanabe M."/>
            <person name="Kojima H."/>
            <person name="Fukui M."/>
        </authorList>
    </citation>
    <scope>NUCLEOTIDE SEQUENCE</scope>
    <source>
        <strain evidence="8">MeG22</strain>
    </source>
</reference>
<dbReference type="InterPro" id="IPR014777">
    <property type="entry name" value="4pyrrole_Mease_sub1"/>
</dbReference>
<dbReference type="InterPro" id="IPR014776">
    <property type="entry name" value="4pyrrole_Mease_sub2"/>
</dbReference>
<dbReference type="KEGG" id="anf:AQPE_1377"/>
<dbReference type="PROSITE" id="PS01296">
    <property type="entry name" value="RSMI"/>
    <property type="match status" value="1"/>
</dbReference>
<evidence type="ECO:0000256" key="5">
    <source>
        <dbReference type="ARBA" id="ARBA00022691"/>
    </source>
</evidence>
<dbReference type="CDD" id="cd11648">
    <property type="entry name" value="RsmI"/>
    <property type="match status" value="1"/>
</dbReference>
<dbReference type="PANTHER" id="PTHR46111:SF1">
    <property type="entry name" value="RIBOSOMAL RNA SMALL SUBUNIT METHYLTRANSFERASE I"/>
    <property type="match status" value="1"/>
</dbReference>
<gene>
    <name evidence="6" type="primary">rsmI</name>
    <name evidence="8" type="ORF">AQPE_1377</name>
</gene>
<dbReference type="EC" id="2.1.1.198" evidence="6"/>
<comment type="subcellular location">
    <subcellularLocation>
        <location evidence="6">Cytoplasm</location>
    </subcellularLocation>
</comment>
<evidence type="ECO:0000256" key="1">
    <source>
        <dbReference type="ARBA" id="ARBA00022490"/>
    </source>
</evidence>
<evidence type="ECO:0000259" key="7">
    <source>
        <dbReference type="Pfam" id="PF00590"/>
    </source>
</evidence>
<keyword evidence="2 6" id="KW-0698">rRNA processing</keyword>
<evidence type="ECO:0000256" key="4">
    <source>
        <dbReference type="ARBA" id="ARBA00022679"/>
    </source>
</evidence>
<keyword evidence="1 6" id="KW-0963">Cytoplasm</keyword>